<keyword evidence="4" id="KW-1185">Reference proteome</keyword>
<evidence type="ECO:0000259" key="1">
    <source>
        <dbReference type="Pfam" id="PF04773"/>
    </source>
</evidence>
<name>A0ABN7XUC5_9BURK</name>
<dbReference type="PANTHER" id="PTHR30273:SF2">
    <property type="entry name" value="PROTEIN FECR"/>
    <property type="match status" value="1"/>
</dbReference>
<dbReference type="Proteomes" id="UP000706525">
    <property type="component" value="Unassembled WGS sequence"/>
</dbReference>
<evidence type="ECO:0000259" key="2">
    <source>
        <dbReference type="Pfam" id="PF16220"/>
    </source>
</evidence>
<organism evidence="3 4">
    <name type="scientific">Cupriavidus pampae</name>
    <dbReference type="NCBI Taxonomy" id="659251"/>
    <lineage>
        <taxon>Bacteria</taxon>
        <taxon>Pseudomonadati</taxon>
        <taxon>Pseudomonadota</taxon>
        <taxon>Betaproteobacteria</taxon>
        <taxon>Burkholderiales</taxon>
        <taxon>Burkholderiaceae</taxon>
        <taxon>Cupriavidus</taxon>
    </lineage>
</organism>
<dbReference type="InterPro" id="IPR012373">
    <property type="entry name" value="Ferrdict_sens_TM"/>
</dbReference>
<dbReference type="InterPro" id="IPR032623">
    <property type="entry name" value="FecR_N"/>
</dbReference>
<dbReference type="PIRSF" id="PIRSF018266">
    <property type="entry name" value="FecR"/>
    <property type="match status" value="1"/>
</dbReference>
<reference evidence="3 4" key="1">
    <citation type="submission" date="2021-08" db="EMBL/GenBank/DDBJ databases">
        <authorList>
            <person name="Peeters C."/>
        </authorList>
    </citation>
    <scope>NUCLEOTIDE SEQUENCE [LARGE SCALE GENOMIC DNA]</scope>
    <source>
        <strain evidence="3 4">LMG 32289</strain>
    </source>
</reference>
<gene>
    <name evidence="3" type="primary">fecR_1</name>
    <name evidence="3" type="ORF">LMG32289_00332</name>
</gene>
<dbReference type="EMBL" id="CAJZAG010000001">
    <property type="protein sequence ID" value="CAG9163998.1"/>
    <property type="molecule type" value="Genomic_DNA"/>
</dbReference>
<sequence length="330" mass="35023">MGAPDAKVIEQAAVWMTTFQSGEATAADEVACARWRAADPEHETAWEMISAINLRIRDGMAGVPPAVARHALGMSATQRSRRDMVKSLAGIGALAMLGGGTWLLSEPGRYDRLAADQSTGPGERRTIELPDGSVVTLNTASAIDVAFDRDTRTIRLLTGEIAVHTAKDARHRPLRVATRFGDIVPLGTRFVVRDVSAGTASGRADTISVAVTEGAVRIAPVAGSTPAQVSAGQQASFNATAVGTAETLDLASRSWLDGMLLARRMPLPDFIAELARYRRGVLRCDPSLATLSVSGAFPLDDTDAALMLLAKAVPVRTRAITPYWVTVLPR</sequence>
<dbReference type="InterPro" id="IPR006860">
    <property type="entry name" value="FecR"/>
</dbReference>
<feature type="domain" description="FecR protein" evidence="1">
    <location>
        <begin position="118"/>
        <end position="217"/>
    </location>
</feature>
<feature type="domain" description="FecR N-terminal" evidence="2">
    <location>
        <begin position="10"/>
        <end position="49"/>
    </location>
</feature>
<comment type="caution">
    <text evidence="3">The sequence shown here is derived from an EMBL/GenBank/DDBJ whole genome shotgun (WGS) entry which is preliminary data.</text>
</comment>
<dbReference type="Gene3D" id="2.60.120.1440">
    <property type="match status" value="1"/>
</dbReference>
<accession>A0ABN7XUC5</accession>
<dbReference type="Pfam" id="PF16220">
    <property type="entry name" value="DUF4880"/>
    <property type="match status" value="1"/>
</dbReference>
<evidence type="ECO:0000313" key="3">
    <source>
        <dbReference type="EMBL" id="CAG9163998.1"/>
    </source>
</evidence>
<dbReference type="Pfam" id="PF04773">
    <property type="entry name" value="FecR"/>
    <property type="match status" value="1"/>
</dbReference>
<dbReference type="PANTHER" id="PTHR30273">
    <property type="entry name" value="PERIPLASMIC SIGNAL SENSOR AND SIGMA FACTOR ACTIVATOR FECR-RELATED"/>
    <property type="match status" value="1"/>
</dbReference>
<proteinExistence type="predicted"/>
<evidence type="ECO:0000313" key="4">
    <source>
        <dbReference type="Proteomes" id="UP000706525"/>
    </source>
</evidence>
<dbReference type="RefSeq" id="WP_223982318.1">
    <property type="nucleotide sequence ID" value="NZ_CAJZAG010000001.1"/>
</dbReference>
<protein>
    <submittedName>
        <fullName evidence="3">Protein FecR</fullName>
    </submittedName>
</protein>